<gene>
    <name evidence="2" type="ORF">CC1G_03179</name>
</gene>
<feature type="region of interest" description="Disordered" evidence="1">
    <location>
        <begin position="214"/>
        <end position="239"/>
    </location>
</feature>
<dbReference type="HOGENOM" id="CLU_049186_1_0_1"/>
<sequence>MAKLPPLTTLPSPIQSNPKVRRAYDAICGLEGSLELELNAPELASDGHPLVGPAVSTGRGQAQEFSLVCCRLLGYLLLYAPNERAREHVADEIIECEGRKERLEDLGRFYYVCFIGVFQSRSCRTPIPSPDSPPFNRPAFDIREDMDRDVRRDPPLDHVTAKKYALIRDGYRCVMTGYYDGPSCEALPQLAQKVTEKRSPASITRCFHFLPILEPDSENGNSDQRHPGDNGKSKNPPLDVNLNEGWTRILRNFGYADVVDEMYSDPSGLGAHRLDNAVTLRLDTCLTFQESRIWIAPLDDPATQPPNTYKLEASDPIFLIGQPPTLTFQSSDPANLPLPNSRYLEIYTSCARVAHFSGARRFMEDVLKDYEERGVLESDGSSASLLAHLLILNQTRRD</sequence>
<dbReference type="AlphaFoldDB" id="A8PF77"/>
<dbReference type="OrthoDB" id="2104739at2759"/>
<evidence type="ECO:0000313" key="2">
    <source>
        <dbReference type="EMBL" id="EAU81003.2"/>
    </source>
</evidence>
<dbReference type="VEuPathDB" id="FungiDB:CC1G_03179"/>
<dbReference type="eggNOG" id="ENOG502SN68">
    <property type="taxonomic scope" value="Eukaryota"/>
</dbReference>
<reference evidence="2 3" key="1">
    <citation type="journal article" date="2010" name="Proc. Natl. Acad. Sci. U.S.A.">
        <title>Insights into evolution of multicellular fungi from the assembled chromosomes of the mushroom Coprinopsis cinerea (Coprinus cinereus).</title>
        <authorList>
            <person name="Stajich J.E."/>
            <person name="Wilke S.K."/>
            <person name="Ahren D."/>
            <person name="Au C.H."/>
            <person name="Birren B.W."/>
            <person name="Borodovsky M."/>
            <person name="Burns C."/>
            <person name="Canback B."/>
            <person name="Casselton L.A."/>
            <person name="Cheng C.K."/>
            <person name="Deng J."/>
            <person name="Dietrich F.S."/>
            <person name="Fargo D.C."/>
            <person name="Farman M.L."/>
            <person name="Gathman A.C."/>
            <person name="Goldberg J."/>
            <person name="Guigo R."/>
            <person name="Hoegger P.J."/>
            <person name="Hooker J.B."/>
            <person name="Huggins A."/>
            <person name="James T.Y."/>
            <person name="Kamada T."/>
            <person name="Kilaru S."/>
            <person name="Kodira C."/>
            <person name="Kues U."/>
            <person name="Kupfer D."/>
            <person name="Kwan H.S."/>
            <person name="Lomsadze A."/>
            <person name="Li W."/>
            <person name="Lilly W.W."/>
            <person name="Ma L.J."/>
            <person name="Mackey A.J."/>
            <person name="Manning G."/>
            <person name="Martin F."/>
            <person name="Muraguchi H."/>
            <person name="Natvig D.O."/>
            <person name="Palmerini H."/>
            <person name="Ramesh M.A."/>
            <person name="Rehmeyer C.J."/>
            <person name="Roe B.A."/>
            <person name="Shenoy N."/>
            <person name="Stanke M."/>
            <person name="Ter-Hovhannisyan V."/>
            <person name="Tunlid A."/>
            <person name="Velagapudi R."/>
            <person name="Vision T.J."/>
            <person name="Zeng Q."/>
            <person name="Zolan M.E."/>
            <person name="Pukkila P.J."/>
        </authorList>
    </citation>
    <scope>NUCLEOTIDE SEQUENCE [LARGE SCALE GENOMIC DNA]</scope>
    <source>
        <strain evidence="3">Okayama-7 / 130 / ATCC MYA-4618 / FGSC 9003</strain>
    </source>
</reference>
<dbReference type="Proteomes" id="UP000001861">
    <property type="component" value="Unassembled WGS sequence"/>
</dbReference>
<dbReference type="RefSeq" id="XP_001840950.2">
    <property type="nucleotide sequence ID" value="XM_001840898.2"/>
</dbReference>
<evidence type="ECO:0008006" key="4">
    <source>
        <dbReference type="Google" id="ProtNLM"/>
    </source>
</evidence>
<dbReference type="GeneID" id="6017606"/>
<evidence type="ECO:0000256" key="1">
    <source>
        <dbReference type="SAM" id="MobiDB-lite"/>
    </source>
</evidence>
<feature type="compositionally biased region" description="Basic and acidic residues" evidence="1">
    <location>
        <begin position="223"/>
        <end position="232"/>
    </location>
</feature>
<name>A8PF77_COPC7</name>
<protein>
    <recommendedName>
        <fullName evidence="4">HNH nuclease domain-containing protein</fullName>
    </recommendedName>
</protein>
<evidence type="ECO:0000313" key="3">
    <source>
        <dbReference type="Proteomes" id="UP000001861"/>
    </source>
</evidence>
<accession>A8PF77</accession>
<dbReference type="KEGG" id="cci:CC1G_03179"/>
<dbReference type="OMA" id="THQYRIK"/>
<dbReference type="EMBL" id="AACS02000008">
    <property type="protein sequence ID" value="EAU81003.2"/>
    <property type="molecule type" value="Genomic_DNA"/>
</dbReference>
<comment type="caution">
    <text evidence="2">The sequence shown here is derived from an EMBL/GenBank/DDBJ whole genome shotgun (WGS) entry which is preliminary data.</text>
</comment>
<proteinExistence type="predicted"/>
<organism evidence="2 3">
    <name type="scientific">Coprinopsis cinerea (strain Okayama-7 / 130 / ATCC MYA-4618 / FGSC 9003)</name>
    <name type="common">Inky cap fungus</name>
    <name type="synonym">Hormographiella aspergillata</name>
    <dbReference type="NCBI Taxonomy" id="240176"/>
    <lineage>
        <taxon>Eukaryota</taxon>
        <taxon>Fungi</taxon>
        <taxon>Dikarya</taxon>
        <taxon>Basidiomycota</taxon>
        <taxon>Agaricomycotina</taxon>
        <taxon>Agaricomycetes</taxon>
        <taxon>Agaricomycetidae</taxon>
        <taxon>Agaricales</taxon>
        <taxon>Agaricineae</taxon>
        <taxon>Psathyrellaceae</taxon>
        <taxon>Coprinopsis</taxon>
    </lineage>
</organism>
<keyword evidence="3" id="KW-1185">Reference proteome</keyword>
<dbReference type="InParanoid" id="A8PF77"/>